<gene>
    <name evidence="5" type="ORF">QC761_308345</name>
</gene>
<evidence type="ECO:0000256" key="1">
    <source>
        <dbReference type="ARBA" id="ARBA00022692"/>
    </source>
</evidence>
<evidence type="ECO:0000256" key="2">
    <source>
        <dbReference type="ARBA" id="ARBA00022989"/>
    </source>
</evidence>
<feature type="compositionally biased region" description="Low complexity" evidence="4">
    <location>
        <begin position="111"/>
        <end position="123"/>
    </location>
</feature>
<evidence type="ECO:0000256" key="4">
    <source>
        <dbReference type="SAM" id="MobiDB-lite"/>
    </source>
</evidence>
<accession>A0ABR0FPE8</accession>
<evidence type="ECO:0000313" key="5">
    <source>
        <dbReference type="EMBL" id="KAK4644825.1"/>
    </source>
</evidence>
<organism evidence="5 6">
    <name type="scientific">Podospora bellae-mahoneyi</name>
    <dbReference type="NCBI Taxonomy" id="2093777"/>
    <lineage>
        <taxon>Eukaryota</taxon>
        <taxon>Fungi</taxon>
        <taxon>Dikarya</taxon>
        <taxon>Ascomycota</taxon>
        <taxon>Pezizomycotina</taxon>
        <taxon>Sordariomycetes</taxon>
        <taxon>Sordariomycetidae</taxon>
        <taxon>Sordariales</taxon>
        <taxon>Podosporaceae</taxon>
        <taxon>Podospora</taxon>
    </lineage>
</organism>
<proteinExistence type="predicted"/>
<evidence type="ECO:0008006" key="7">
    <source>
        <dbReference type="Google" id="ProtNLM"/>
    </source>
</evidence>
<keyword evidence="2" id="KW-1133">Transmembrane helix</keyword>
<dbReference type="GeneID" id="87897460"/>
<feature type="region of interest" description="Disordered" evidence="4">
    <location>
        <begin position="101"/>
        <end position="123"/>
    </location>
</feature>
<protein>
    <recommendedName>
        <fullName evidence="7">GET complex, subunit GET2</fullName>
    </recommendedName>
</protein>
<dbReference type="PANTHER" id="PTHR28263">
    <property type="entry name" value="GOLGI TO ER TRAFFIC PROTEIN 2"/>
    <property type="match status" value="1"/>
</dbReference>
<name>A0ABR0FPE8_9PEZI</name>
<reference evidence="5 6" key="1">
    <citation type="journal article" date="2023" name="bioRxiv">
        <title>High-quality genome assemblies of four members of thePodospora anserinaspecies complex.</title>
        <authorList>
            <person name="Ament-Velasquez S.L."/>
            <person name="Vogan A.A."/>
            <person name="Wallerman O."/>
            <person name="Hartmann F."/>
            <person name="Gautier V."/>
            <person name="Silar P."/>
            <person name="Giraud T."/>
            <person name="Johannesson H."/>
        </authorList>
    </citation>
    <scope>NUCLEOTIDE SEQUENCE [LARGE SCALE GENOMIC DNA]</scope>
    <source>
        <strain evidence="5 6">CBS 112042</strain>
    </source>
</reference>
<evidence type="ECO:0000313" key="6">
    <source>
        <dbReference type="Proteomes" id="UP001322138"/>
    </source>
</evidence>
<keyword evidence="6" id="KW-1185">Reference proteome</keyword>
<keyword evidence="1" id="KW-0812">Transmembrane</keyword>
<dbReference type="PANTHER" id="PTHR28263:SF1">
    <property type="entry name" value="GOLGI TO ER TRAFFIC PROTEIN 2"/>
    <property type="match status" value="1"/>
</dbReference>
<sequence length="401" mass="42523">MTTNPPTNQTSTAPRLACTPGDVTSIFSELSRRNVLFFLIYYHYQSLFISQQQKRERNMTQLTPEEEAASARAAHQAALRKAKREAKIRAGAESRLNKITGLGGGVQRVGPPSTTAPPSTISDATTTSAIPAAASVTASVQDADPEEVDISTSEHFYRPASTNRIPPVESDIDEQALRQMMLGLDGPGVTPPPMGMGMGGGKKMEEDPMMAMMMQMLGGGGAAPGGGGAPPQNPLAGLAGMGGGFPGMPGMEQPPQQQQPPSKIPGLFKILHTLIALSLGLYLLLSTPFTGSKLDRDKSVLADSGAAVFQSEAESQAKRNFVWGFATAEILLFTTRFILESQAGIRGEQSSGILGGLMNFLPPPWKGRVEMGVRYAKVVGRVRGDVLLVVFVLGVGSWLRG</sequence>
<dbReference type="Proteomes" id="UP001322138">
    <property type="component" value="Unassembled WGS sequence"/>
</dbReference>
<dbReference type="Pfam" id="PF08690">
    <property type="entry name" value="GET2"/>
    <property type="match status" value="1"/>
</dbReference>
<keyword evidence="3" id="KW-0472">Membrane</keyword>
<evidence type="ECO:0000256" key="3">
    <source>
        <dbReference type="ARBA" id="ARBA00023136"/>
    </source>
</evidence>
<dbReference type="InterPro" id="IPR028143">
    <property type="entry name" value="Get2/sif1"/>
</dbReference>
<dbReference type="EMBL" id="JAFFGZ010000005">
    <property type="protein sequence ID" value="KAK4644825.1"/>
    <property type="molecule type" value="Genomic_DNA"/>
</dbReference>
<dbReference type="RefSeq" id="XP_062733801.1">
    <property type="nucleotide sequence ID" value="XM_062877978.1"/>
</dbReference>
<comment type="caution">
    <text evidence="5">The sequence shown here is derived from an EMBL/GenBank/DDBJ whole genome shotgun (WGS) entry which is preliminary data.</text>
</comment>